<accession>A0A1C3S6T3</accession>
<name>A0A1C3S6T3_9CAUD</name>
<organism evidence="1 2">
    <name type="scientific">Escherichia phage vB_Eco_slurp01</name>
    <dbReference type="NCBI Taxonomy" id="1874688"/>
    <lineage>
        <taxon>Viruses</taxon>
        <taxon>Duplodnaviria</taxon>
        <taxon>Heunggongvirae</taxon>
        <taxon>Uroviricota</taxon>
        <taxon>Caudoviricetes</taxon>
        <taxon>Asteriusvirus</taxon>
        <taxon>Asteriusvirus PBECO4</taxon>
    </lineage>
</organism>
<evidence type="ECO:0000313" key="2">
    <source>
        <dbReference type="Proteomes" id="UP000279386"/>
    </source>
</evidence>
<gene>
    <name evidence="1" type="ORF">PSLUR01_00337</name>
</gene>
<proteinExistence type="predicted"/>
<sequence>MNLCPVDVIPVGGNNMNIKDRLQLLYTLEQAAYDLVRKISDELPKGTKVRVREMNYFSGVIEEQVLTVNKVTYYESELSIQCESDDGLISYYGTDVDIEVIK</sequence>
<dbReference type="EMBL" id="LT603033">
    <property type="protein sequence ID" value="SCA80314.1"/>
    <property type="molecule type" value="Genomic_DNA"/>
</dbReference>
<reference evidence="1 2" key="1">
    <citation type="submission" date="2016-07" db="EMBL/GenBank/DDBJ databases">
        <authorList>
            <person name="Millard A."/>
        </authorList>
    </citation>
    <scope>NUCLEOTIDE SEQUENCE [LARGE SCALE GENOMIC DNA]</scope>
</reference>
<dbReference type="Proteomes" id="UP000279386">
    <property type="component" value="Segment"/>
</dbReference>
<protein>
    <submittedName>
        <fullName evidence="1">Uncharacterized protein</fullName>
    </submittedName>
</protein>
<evidence type="ECO:0000313" key="1">
    <source>
        <dbReference type="EMBL" id="SCA80314.1"/>
    </source>
</evidence>